<evidence type="ECO:0000313" key="1">
    <source>
        <dbReference type="EMBL" id="KAJ9576746.1"/>
    </source>
</evidence>
<reference evidence="1" key="1">
    <citation type="journal article" date="2023" name="IScience">
        <title>Live-bearing cockroach genome reveals convergent evolutionary mechanisms linked to viviparity in insects and beyond.</title>
        <authorList>
            <person name="Fouks B."/>
            <person name="Harrison M.C."/>
            <person name="Mikhailova A.A."/>
            <person name="Marchal E."/>
            <person name="English S."/>
            <person name="Carruthers M."/>
            <person name="Jennings E.C."/>
            <person name="Chiamaka E.L."/>
            <person name="Frigard R.A."/>
            <person name="Pippel M."/>
            <person name="Attardo G.M."/>
            <person name="Benoit J.B."/>
            <person name="Bornberg-Bauer E."/>
            <person name="Tobe S.S."/>
        </authorList>
    </citation>
    <scope>NUCLEOTIDE SEQUENCE</scope>
    <source>
        <strain evidence="1">Stay&amp;Tobe</strain>
    </source>
</reference>
<proteinExistence type="predicted"/>
<dbReference type="EMBL" id="JASPKZ010009432">
    <property type="protein sequence ID" value="KAJ9576746.1"/>
    <property type="molecule type" value="Genomic_DNA"/>
</dbReference>
<name>A0AAD8E4Q9_DIPPU</name>
<evidence type="ECO:0000313" key="2">
    <source>
        <dbReference type="Proteomes" id="UP001233999"/>
    </source>
</evidence>
<reference evidence="1" key="2">
    <citation type="submission" date="2023-05" db="EMBL/GenBank/DDBJ databases">
        <authorList>
            <person name="Fouks B."/>
        </authorList>
    </citation>
    <scope>NUCLEOTIDE SEQUENCE</scope>
    <source>
        <strain evidence="1">Stay&amp;Tobe</strain>
        <tissue evidence="1">Testes</tissue>
    </source>
</reference>
<keyword evidence="2" id="KW-1185">Reference proteome</keyword>
<protein>
    <submittedName>
        <fullName evidence="1">Uncharacterized protein</fullName>
    </submittedName>
</protein>
<dbReference type="Proteomes" id="UP001233999">
    <property type="component" value="Unassembled WGS sequence"/>
</dbReference>
<sequence length="61" mass="7126">HLLSKYNKQVFTYSFIRRASGIFLCSYSVSSPQMRNMNMAWGSATSQVPHTRRIKLPYKKL</sequence>
<organism evidence="1 2">
    <name type="scientific">Diploptera punctata</name>
    <name type="common">Pacific beetle cockroach</name>
    <dbReference type="NCBI Taxonomy" id="6984"/>
    <lineage>
        <taxon>Eukaryota</taxon>
        <taxon>Metazoa</taxon>
        <taxon>Ecdysozoa</taxon>
        <taxon>Arthropoda</taxon>
        <taxon>Hexapoda</taxon>
        <taxon>Insecta</taxon>
        <taxon>Pterygota</taxon>
        <taxon>Neoptera</taxon>
        <taxon>Polyneoptera</taxon>
        <taxon>Dictyoptera</taxon>
        <taxon>Blattodea</taxon>
        <taxon>Blaberoidea</taxon>
        <taxon>Blaberidae</taxon>
        <taxon>Diplopterinae</taxon>
        <taxon>Diploptera</taxon>
    </lineage>
</organism>
<dbReference type="AlphaFoldDB" id="A0AAD8E4Q9"/>
<feature type="non-terminal residue" evidence="1">
    <location>
        <position position="1"/>
    </location>
</feature>
<accession>A0AAD8E4Q9</accession>
<gene>
    <name evidence="1" type="ORF">L9F63_025358</name>
</gene>
<feature type="non-terminal residue" evidence="1">
    <location>
        <position position="61"/>
    </location>
</feature>
<comment type="caution">
    <text evidence="1">The sequence shown here is derived from an EMBL/GenBank/DDBJ whole genome shotgun (WGS) entry which is preliminary data.</text>
</comment>